<reference evidence="1" key="1">
    <citation type="submission" date="2006-08" db="EMBL/GenBank/DDBJ databases">
        <title>Complete genome sequence of Haemophilus somnus 129PT.</title>
        <authorList>
            <person name="Copeland A."/>
            <person name="Lucas S."/>
            <person name="Lapidus A."/>
            <person name="Barry K."/>
            <person name="Glavina del Rio T."/>
            <person name="Hammon N."/>
            <person name="Dalin E."/>
            <person name="Tice H."/>
            <person name="Pitluck S."/>
            <person name="Brettin T.S."/>
            <person name="Bruce D."/>
            <person name="Challacombe J.F."/>
            <person name="Chertkov O."/>
            <person name="Detter J.C."/>
            <person name="Gilna P."/>
            <person name="Han S."/>
            <person name="Misra M."/>
            <person name="Tapia R."/>
            <person name="Thayer N.N."/>
            <person name="Xie G."/>
            <person name="Inzana T.J."/>
            <person name="Duncan A.J."/>
            <person name="Siddaramppa S."/>
            <person name="Richardson P."/>
        </authorList>
    </citation>
    <scope>NUCLEOTIDE SEQUENCE</scope>
    <source>
        <strain evidence="1">129PT</strain>
    </source>
</reference>
<dbReference type="HOGENOM" id="CLU_137404_0_0_6"/>
<dbReference type="EMBL" id="CP000436">
    <property type="protein sequence ID" value="ABI24706.1"/>
    <property type="molecule type" value="Genomic_DNA"/>
</dbReference>
<name>Q0I2C5_HISS1</name>
<dbReference type="KEGG" id="hso:HS_0428"/>
<accession>Q0I2C5</accession>
<sequence length="113" mass="13580">MKNRERNERIEIRLTEEERTIFEKKMKMAKCKTMSHFIRKCVMESDIYIIDLQPFREIQGLLFKYASSVNQIAKRVNSTGVIYSDDIKDMQSQIEHLSKEIWDIHSLLVKRKK</sequence>
<evidence type="ECO:0000313" key="1">
    <source>
        <dbReference type="EMBL" id="ABI24706.1"/>
    </source>
</evidence>
<dbReference type="AlphaFoldDB" id="Q0I2C5"/>
<dbReference type="Pfam" id="PF21983">
    <property type="entry name" value="NikA-like"/>
    <property type="match status" value="1"/>
</dbReference>
<protein>
    <submittedName>
        <fullName evidence="1">Uncharacterized protein</fullName>
    </submittedName>
</protein>
<dbReference type="eggNOG" id="ENOG502ZR9N">
    <property type="taxonomic scope" value="Bacteria"/>
</dbReference>
<gene>
    <name evidence="1" type="ordered locus">HS_0428</name>
</gene>
<organism evidence="1">
    <name type="scientific">Histophilus somni (strain 129Pt)</name>
    <name type="common">Haemophilus somnus</name>
    <dbReference type="NCBI Taxonomy" id="205914"/>
    <lineage>
        <taxon>Bacteria</taxon>
        <taxon>Pseudomonadati</taxon>
        <taxon>Pseudomonadota</taxon>
        <taxon>Gammaproteobacteria</taxon>
        <taxon>Pasteurellales</taxon>
        <taxon>Pasteurellaceae</taxon>
        <taxon>Histophilus</taxon>
    </lineage>
</organism>
<dbReference type="InterPro" id="IPR053842">
    <property type="entry name" value="NikA-like"/>
</dbReference>
<proteinExistence type="predicted"/>